<dbReference type="PANTHER" id="PTHR31400:SF1">
    <property type="entry name" value="PROTEIN GUCD1"/>
    <property type="match status" value="1"/>
</dbReference>
<dbReference type="Proteomes" id="UP000290289">
    <property type="component" value="Chromosome 1"/>
</dbReference>
<sequence length="358" mass="40595">RIQSNKDIASRQGFLGTLPSFPLPSSFPSKLGFFASDRCVGFDSSDCKCGSENPYRIGSHMWPSYFLFNKILKTEDEDVSDGELSGMVEPYPCEQPLPCSHFVETFSISFCYYTVTVGANPSYSGEKFYKEQLPNDLERVNNLFQKALEGGMNIQRRSISRQEICFSILSGKYIAIVLVDQYKLSRSHLDDVFVSDFCGSNSGYTGHYVVICGYDTTTDEFEIRDPACSSNLSEWYSTIRIVKKIRYTLRLQTLLGKAALCLHIADSAEEVKPDGYVRNGNETHTIHTHSWKNERISSTCLEEARKSFGTDEDLLLMMVEELVEMEYAWKIELGQKKVMNIRAKCTGTPGNIYIVYNM</sequence>
<dbReference type="PANTHER" id="PTHR31400">
    <property type="entry name" value="GUANYLYL CYCLASE DOMAIN CONTAINING PROTEIN 1 GUCD1"/>
    <property type="match status" value="1"/>
</dbReference>
<proteinExistence type="predicted"/>
<keyword evidence="2" id="KW-1185">Reference proteome</keyword>
<organism evidence="1 2">
    <name type="scientific">Malus domestica</name>
    <name type="common">Apple</name>
    <name type="synonym">Pyrus malus</name>
    <dbReference type="NCBI Taxonomy" id="3750"/>
    <lineage>
        <taxon>Eukaryota</taxon>
        <taxon>Viridiplantae</taxon>
        <taxon>Streptophyta</taxon>
        <taxon>Embryophyta</taxon>
        <taxon>Tracheophyta</taxon>
        <taxon>Spermatophyta</taxon>
        <taxon>Magnoliopsida</taxon>
        <taxon>eudicotyledons</taxon>
        <taxon>Gunneridae</taxon>
        <taxon>Pentapetalae</taxon>
        <taxon>rosids</taxon>
        <taxon>fabids</taxon>
        <taxon>Rosales</taxon>
        <taxon>Rosaceae</taxon>
        <taxon>Amygdaloideae</taxon>
        <taxon>Maleae</taxon>
        <taxon>Malus</taxon>
    </lineage>
</organism>
<dbReference type="EMBL" id="RDQH01000327">
    <property type="protein sequence ID" value="RXI08883.1"/>
    <property type="molecule type" value="Genomic_DNA"/>
</dbReference>
<dbReference type="STRING" id="3750.A0A498KVC8"/>
<comment type="caution">
    <text evidence="1">The sequence shown here is derived from an EMBL/GenBank/DDBJ whole genome shotgun (WGS) entry which is preliminary data.</text>
</comment>
<gene>
    <name evidence="1" type="ORF">DVH24_023027</name>
</gene>
<dbReference type="Pfam" id="PF09778">
    <property type="entry name" value="Guanylate_cyc_2"/>
    <property type="match status" value="1"/>
</dbReference>
<accession>A0A498KVC8</accession>
<evidence type="ECO:0000313" key="1">
    <source>
        <dbReference type="EMBL" id="RXI08883.1"/>
    </source>
</evidence>
<evidence type="ECO:0000313" key="2">
    <source>
        <dbReference type="Proteomes" id="UP000290289"/>
    </source>
</evidence>
<name>A0A498KVC8_MALDO</name>
<feature type="non-terminal residue" evidence="1">
    <location>
        <position position="1"/>
    </location>
</feature>
<protein>
    <submittedName>
        <fullName evidence="1">Uncharacterized protein</fullName>
    </submittedName>
</protein>
<dbReference type="AlphaFoldDB" id="A0A498KVC8"/>
<dbReference type="InterPro" id="IPR018616">
    <property type="entry name" value="GUCD1"/>
</dbReference>
<reference evidence="1 2" key="1">
    <citation type="submission" date="2018-10" db="EMBL/GenBank/DDBJ databases">
        <title>A high-quality apple genome assembly.</title>
        <authorList>
            <person name="Hu J."/>
        </authorList>
    </citation>
    <scope>NUCLEOTIDE SEQUENCE [LARGE SCALE GENOMIC DNA]</scope>
    <source>
        <strain evidence="2">cv. HFTH1</strain>
        <tissue evidence="1">Young leaf</tissue>
    </source>
</reference>